<reference evidence="15 16" key="1">
    <citation type="submission" date="2013-12" db="EMBL/GenBank/DDBJ databases">
        <title>Draft genome of the parsitic nematode Ancylostoma duodenale.</title>
        <authorList>
            <person name="Mitreva M."/>
        </authorList>
    </citation>
    <scope>NUCLEOTIDE SEQUENCE [LARGE SCALE GENOMIC DNA]</scope>
    <source>
        <strain evidence="15 16">Zhejiang</strain>
    </source>
</reference>
<dbReference type="GO" id="GO:0003713">
    <property type="term" value="F:transcription coactivator activity"/>
    <property type="evidence" value="ECO:0007669"/>
    <property type="project" value="TreeGrafter"/>
</dbReference>
<evidence type="ECO:0000256" key="1">
    <source>
        <dbReference type="ARBA" id="ARBA00004123"/>
    </source>
</evidence>
<evidence type="ECO:0000256" key="12">
    <source>
        <dbReference type="PROSITE-ProRule" id="PRU00203"/>
    </source>
</evidence>
<dbReference type="InterPro" id="IPR013178">
    <property type="entry name" value="Histone_AcTrfase_Rtt109/CBP"/>
</dbReference>
<dbReference type="PANTHER" id="PTHR13808:SF1">
    <property type="entry name" value="HISTONE ACETYLTRANSFERASE"/>
    <property type="match status" value="1"/>
</dbReference>
<keyword evidence="8" id="KW-0805">Transcription regulation</keyword>
<dbReference type="GO" id="GO:0031490">
    <property type="term" value="F:chromatin DNA binding"/>
    <property type="evidence" value="ECO:0007669"/>
    <property type="project" value="TreeGrafter"/>
</dbReference>
<dbReference type="Proteomes" id="UP000054047">
    <property type="component" value="Unassembled WGS sequence"/>
</dbReference>
<dbReference type="AlphaFoldDB" id="A0A0C2D1T6"/>
<dbReference type="GO" id="GO:0005667">
    <property type="term" value="C:transcription regulator complex"/>
    <property type="evidence" value="ECO:0007669"/>
    <property type="project" value="TreeGrafter"/>
</dbReference>
<gene>
    <name evidence="15" type="ORF">ANCDUO_06372</name>
</gene>
<protein>
    <recommendedName>
        <fullName evidence="2">histone acetyltransferase</fullName>
        <ecNumber evidence="2">2.3.1.48</ecNumber>
    </recommendedName>
</protein>
<keyword evidence="4 12" id="KW-0479">Metal-binding</keyword>
<evidence type="ECO:0000256" key="9">
    <source>
        <dbReference type="ARBA" id="ARBA00023163"/>
    </source>
</evidence>
<keyword evidence="6 12" id="KW-0862">Zinc</keyword>
<dbReference type="EC" id="2.3.1.48" evidence="2"/>
<proteinExistence type="predicted"/>
<keyword evidence="7" id="KW-0156">Chromatin regulator</keyword>
<dbReference type="SUPFAM" id="SSF57933">
    <property type="entry name" value="TAZ domain"/>
    <property type="match status" value="1"/>
</dbReference>
<dbReference type="InterPro" id="IPR000197">
    <property type="entry name" value="Znf_TAZ"/>
</dbReference>
<evidence type="ECO:0000256" key="4">
    <source>
        <dbReference type="ARBA" id="ARBA00022723"/>
    </source>
</evidence>
<dbReference type="EMBL" id="KN728734">
    <property type="protein sequence ID" value="KIH63328.1"/>
    <property type="molecule type" value="Genomic_DNA"/>
</dbReference>
<dbReference type="GO" id="GO:0008270">
    <property type="term" value="F:zinc ion binding"/>
    <property type="evidence" value="ECO:0007669"/>
    <property type="project" value="UniProtKB-KW"/>
</dbReference>
<evidence type="ECO:0000259" key="14">
    <source>
        <dbReference type="PROSITE" id="PS50134"/>
    </source>
</evidence>
<feature type="compositionally biased region" description="Polar residues" evidence="13">
    <location>
        <begin position="29"/>
        <end position="42"/>
    </location>
</feature>
<dbReference type="OrthoDB" id="899at2759"/>
<sequence length="129" mass="14347">MMQMPNGAPPAGQQPHPHQQMPGGPVSQPPQRSGGTPLTPGTQDPEKRKLIQQQLVLLLHAHKCQQRERNPAEAANGRTPCNLPHCNTMKEVLQHMTICHNGRQCTYAHCASSRQIIAHWKNCNRDDCP</sequence>
<dbReference type="GO" id="GO:0004402">
    <property type="term" value="F:histone acetyltransferase activity"/>
    <property type="evidence" value="ECO:0007669"/>
    <property type="project" value="InterPro"/>
</dbReference>
<dbReference type="GO" id="GO:0005634">
    <property type="term" value="C:nucleus"/>
    <property type="evidence" value="ECO:0007669"/>
    <property type="project" value="UniProtKB-SubCell"/>
</dbReference>
<evidence type="ECO:0000256" key="11">
    <source>
        <dbReference type="ARBA" id="ARBA00048017"/>
    </source>
</evidence>
<evidence type="ECO:0000256" key="10">
    <source>
        <dbReference type="ARBA" id="ARBA00023242"/>
    </source>
</evidence>
<evidence type="ECO:0000256" key="8">
    <source>
        <dbReference type="ARBA" id="ARBA00023015"/>
    </source>
</evidence>
<keyword evidence="9" id="KW-0804">Transcription</keyword>
<evidence type="ECO:0000313" key="15">
    <source>
        <dbReference type="EMBL" id="KIH63328.1"/>
    </source>
</evidence>
<dbReference type="SMART" id="SM00551">
    <property type="entry name" value="ZnF_TAZ"/>
    <property type="match status" value="1"/>
</dbReference>
<comment type="subcellular location">
    <subcellularLocation>
        <location evidence="1">Nucleus</location>
    </subcellularLocation>
</comment>
<feature type="non-terminal residue" evidence="15">
    <location>
        <position position="129"/>
    </location>
</feature>
<keyword evidence="10" id="KW-0539">Nucleus</keyword>
<comment type="catalytic activity">
    <reaction evidence="11">
        <text>L-lysyl-[protein] + acetyl-CoA = N(6)-acetyl-L-lysyl-[protein] + CoA + H(+)</text>
        <dbReference type="Rhea" id="RHEA:45948"/>
        <dbReference type="Rhea" id="RHEA-COMP:9752"/>
        <dbReference type="Rhea" id="RHEA-COMP:10731"/>
        <dbReference type="ChEBI" id="CHEBI:15378"/>
        <dbReference type="ChEBI" id="CHEBI:29969"/>
        <dbReference type="ChEBI" id="CHEBI:57287"/>
        <dbReference type="ChEBI" id="CHEBI:57288"/>
        <dbReference type="ChEBI" id="CHEBI:61930"/>
        <dbReference type="EC" id="2.3.1.48"/>
    </reaction>
</comment>
<dbReference type="InterPro" id="IPR035898">
    <property type="entry name" value="TAZ_dom_sf"/>
</dbReference>
<dbReference type="GO" id="GO:0045944">
    <property type="term" value="P:positive regulation of transcription by RNA polymerase II"/>
    <property type="evidence" value="ECO:0007669"/>
    <property type="project" value="TreeGrafter"/>
</dbReference>
<feature type="region of interest" description="Disordered" evidence="13">
    <location>
        <begin position="1"/>
        <end position="49"/>
    </location>
</feature>
<dbReference type="PANTHER" id="PTHR13808">
    <property type="entry name" value="CBP/P300-RELATED"/>
    <property type="match status" value="1"/>
</dbReference>
<dbReference type="Gene3D" id="1.20.1020.10">
    <property type="entry name" value="TAZ domain"/>
    <property type="match status" value="1"/>
</dbReference>
<dbReference type="Pfam" id="PF02135">
    <property type="entry name" value="zf-TAZ"/>
    <property type="match status" value="1"/>
</dbReference>
<evidence type="ECO:0000256" key="3">
    <source>
        <dbReference type="ARBA" id="ARBA00022679"/>
    </source>
</evidence>
<keyword evidence="5 12" id="KW-0863">Zinc-finger</keyword>
<evidence type="ECO:0000256" key="6">
    <source>
        <dbReference type="ARBA" id="ARBA00022833"/>
    </source>
</evidence>
<keyword evidence="16" id="KW-1185">Reference proteome</keyword>
<organism evidence="15 16">
    <name type="scientific">Ancylostoma duodenale</name>
    <dbReference type="NCBI Taxonomy" id="51022"/>
    <lineage>
        <taxon>Eukaryota</taxon>
        <taxon>Metazoa</taxon>
        <taxon>Ecdysozoa</taxon>
        <taxon>Nematoda</taxon>
        <taxon>Chromadorea</taxon>
        <taxon>Rhabditida</taxon>
        <taxon>Rhabditina</taxon>
        <taxon>Rhabditomorpha</taxon>
        <taxon>Strongyloidea</taxon>
        <taxon>Ancylostomatidae</taxon>
        <taxon>Ancylostomatinae</taxon>
        <taxon>Ancylostoma</taxon>
    </lineage>
</organism>
<evidence type="ECO:0000256" key="13">
    <source>
        <dbReference type="SAM" id="MobiDB-lite"/>
    </source>
</evidence>
<accession>A0A0C2D1T6</accession>
<keyword evidence="3" id="KW-0808">Transferase</keyword>
<feature type="domain" description="TAZ-type" evidence="14">
    <location>
        <begin position="44"/>
        <end position="129"/>
    </location>
</feature>
<evidence type="ECO:0000313" key="16">
    <source>
        <dbReference type="Proteomes" id="UP000054047"/>
    </source>
</evidence>
<dbReference type="PROSITE" id="PS50134">
    <property type="entry name" value="ZF_TAZ"/>
    <property type="match status" value="1"/>
</dbReference>
<evidence type="ECO:0000256" key="2">
    <source>
        <dbReference type="ARBA" id="ARBA00013184"/>
    </source>
</evidence>
<evidence type="ECO:0000256" key="5">
    <source>
        <dbReference type="ARBA" id="ARBA00022771"/>
    </source>
</evidence>
<feature type="zinc finger region" description="TAZ-type" evidence="12">
    <location>
        <begin position="44"/>
        <end position="129"/>
    </location>
</feature>
<dbReference type="GO" id="GO:0000123">
    <property type="term" value="C:histone acetyltransferase complex"/>
    <property type="evidence" value="ECO:0007669"/>
    <property type="project" value="TreeGrafter"/>
</dbReference>
<evidence type="ECO:0000256" key="7">
    <source>
        <dbReference type="ARBA" id="ARBA00022853"/>
    </source>
</evidence>
<feature type="compositionally biased region" description="Low complexity" evidence="13">
    <location>
        <begin position="1"/>
        <end position="25"/>
    </location>
</feature>
<name>A0A0C2D1T6_9BILA</name>